<dbReference type="GO" id="GO:0044550">
    <property type="term" value="P:secondary metabolite biosynthetic process"/>
    <property type="evidence" value="ECO:0007669"/>
    <property type="project" value="UniProtKB-ARBA"/>
</dbReference>
<dbReference type="GO" id="GO:0005506">
    <property type="term" value="F:iron ion binding"/>
    <property type="evidence" value="ECO:0007669"/>
    <property type="project" value="InterPro"/>
</dbReference>
<comment type="similarity">
    <text evidence="3 13">Belongs to the cytochrome P450 family.</text>
</comment>
<evidence type="ECO:0000256" key="1">
    <source>
        <dbReference type="ARBA" id="ARBA00001971"/>
    </source>
</evidence>
<evidence type="ECO:0000256" key="4">
    <source>
        <dbReference type="ARBA" id="ARBA00022617"/>
    </source>
</evidence>
<dbReference type="PROSITE" id="PS00086">
    <property type="entry name" value="CYTOCHROME_P450"/>
    <property type="match status" value="1"/>
</dbReference>
<keyword evidence="10 13" id="KW-0503">Monooxygenase</keyword>
<dbReference type="PRINTS" id="PR00385">
    <property type="entry name" value="P450"/>
</dbReference>
<evidence type="ECO:0000256" key="3">
    <source>
        <dbReference type="ARBA" id="ARBA00010617"/>
    </source>
</evidence>
<dbReference type="PANTHER" id="PTHR24305">
    <property type="entry name" value="CYTOCHROME P450"/>
    <property type="match status" value="1"/>
</dbReference>
<evidence type="ECO:0000256" key="8">
    <source>
        <dbReference type="ARBA" id="ARBA00023002"/>
    </source>
</evidence>
<evidence type="ECO:0000313" key="15">
    <source>
        <dbReference type="EMBL" id="RDW70743.1"/>
    </source>
</evidence>
<dbReference type="SUPFAM" id="SSF48264">
    <property type="entry name" value="Cytochrome P450"/>
    <property type="match status" value="1"/>
</dbReference>
<evidence type="ECO:0000256" key="11">
    <source>
        <dbReference type="ARBA" id="ARBA00023136"/>
    </source>
</evidence>
<name>A0A3D8R9K1_9EURO</name>
<comment type="caution">
    <text evidence="15">The sequence shown here is derived from an EMBL/GenBank/DDBJ whole genome shotgun (WGS) entry which is preliminary data.</text>
</comment>
<keyword evidence="8 13" id="KW-0560">Oxidoreductase</keyword>
<comment type="subcellular location">
    <subcellularLocation>
        <location evidence="2">Membrane</location>
        <topology evidence="2">Single-pass membrane protein</topology>
    </subcellularLocation>
</comment>
<dbReference type="InterPro" id="IPR001128">
    <property type="entry name" value="Cyt_P450"/>
</dbReference>
<dbReference type="PRINTS" id="PR00463">
    <property type="entry name" value="EP450I"/>
</dbReference>
<comment type="cofactor">
    <cofactor evidence="1 12">
        <name>heme</name>
        <dbReference type="ChEBI" id="CHEBI:30413"/>
    </cofactor>
</comment>
<evidence type="ECO:0000256" key="6">
    <source>
        <dbReference type="ARBA" id="ARBA00022723"/>
    </source>
</evidence>
<evidence type="ECO:0000256" key="13">
    <source>
        <dbReference type="RuleBase" id="RU000461"/>
    </source>
</evidence>
<dbReference type="Proteomes" id="UP000256690">
    <property type="component" value="Unassembled WGS sequence"/>
</dbReference>
<proteinExistence type="inferred from homology"/>
<dbReference type="GO" id="GO:0004497">
    <property type="term" value="F:monooxygenase activity"/>
    <property type="evidence" value="ECO:0007669"/>
    <property type="project" value="UniProtKB-KW"/>
</dbReference>
<keyword evidence="6 12" id="KW-0479">Metal-binding</keyword>
<dbReference type="EMBL" id="PVWQ01000010">
    <property type="protein sequence ID" value="RDW70743.1"/>
    <property type="molecule type" value="Genomic_DNA"/>
</dbReference>
<dbReference type="GeneID" id="38118624"/>
<keyword evidence="5 14" id="KW-0812">Transmembrane</keyword>
<evidence type="ECO:0000256" key="12">
    <source>
        <dbReference type="PIRSR" id="PIRSR602401-1"/>
    </source>
</evidence>
<evidence type="ECO:0000256" key="10">
    <source>
        <dbReference type="ARBA" id="ARBA00023033"/>
    </source>
</evidence>
<evidence type="ECO:0000256" key="9">
    <source>
        <dbReference type="ARBA" id="ARBA00023004"/>
    </source>
</evidence>
<protein>
    <submittedName>
        <fullName evidence="15">Putative Cytochrome P450</fullName>
    </submittedName>
</protein>
<dbReference type="FunFam" id="1.10.630.10:FF:000069">
    <property type="entry name" value="Cytochrome P450, putative (Eurofung)"/>
    <property type="match status" value="1"/>
</dbReference>
<feature type="transmembrane region" description="Helical" evidence="14">
    <location>
        <begin position="6"/>
        <end position="27"/>
    </location>
</feature>
<dbReference type="CDD" id="cd11062">
    <property type="entry name" value="CYP58-like"/>
    <property type="match status" value="1"/>
</dbReference>
<dbReference type="AlphaFoldDB" id="A0A3D8R9K1"/>
<dbReference type="InterPro" id="IPR036396">
    <property type="entry name" value="Cyt_P450_sf"/>
</dbReference>
<keyword evidence="11 14" id="KW-0472">Membrane</keyword>
<dbReference type="GO" id="GO:0016020">
    <property type="term" value="C:membrane"/>
    <property type="evidence" value="ECO:0007669"/>
    <property type="project" value="UniProtKB-SubCell"/>
</dbReference>
<evidence type="ECO:0000256" key="5">
    <source>
        <dbReference type="ARBA" id="ARBA00022692"/>
    </source>
</evidence>
<dbReference type="PANTHER" id="PTHR24305:SF152">
    <property type="entry name" value="P450, PUTATIVE (EUROFUNG)-RELATED"/>
    <property type="match status" value="1"/>
</dbReference>
<keyword evidence="9 12" id="KW-0408">Iron</keyword>
<dbReference type="STRING" id="1810919.A0A3D8R9K1"/>
<gene>
    <name evidence="15" type="ORF">DSM5745_08254</name>
</gene>
<evidence type="ECO:0000313" key="16">
    <source>
        <dbReference type="Proteomes" id="UP000256690"/>
    </source>
</evidence>
<keyword evidence="7 14" id="KW-1133">Transmembrane helix</keyword>
<dbReference type="Gene3D" id="1.10.630.10">
    <property type="entry name" value="Cytochrome P450"/>
    <property type="match status" value="1"/>
</dbReference>
<keyword evidence="4 12" id="KW-0349">Heme</keyword>
<dbReference type="RefSeq" id="XP_026601274.1">
    <property type="nucleotide sequence ID" value="XM_026750270.1"/>
</dbReference>
<sequence>MELNSIIWRLGTLLLVGTLFRTAWIVVYRLFFHPLAKVPGPLLARITWLYSFWYNIATKRFYLHVQELHEEYGPVIRITPDEIHLSDPENLEKIYYVGSKYPKDAAFYGVFGADKSVFTAPSPEVHRIKRAALNPFFSRKKVLELEDIVQEKAEKLIDRMKKAFDSSSGIDLHHGLRAISIDVITDYAFGKSYGFLDRDDFGVAFFNGFRDTGPALFTFQQFPFLQRLGKKMPLWFAKRVSAPLALRKSQLMSSRVQVLKVKAAVERGDKVSRTTIFHELLRPDAAEGYTVPSVSDLSSEAQNILGAASDTTGNTMTIATYNVVRNPDIYVRLSAELKNAFPDPEGPLNFVALEKLPYLTAVIKEGLRLSFGVPGRLPRVVPPPGAEFNGYRVPPGTVVSMSSWIMHHNEDIYPDAERFNPDRWLDPSQAKVGERYLFSFGKGTRGCVGMPLAYCELYVTLGRIFRQFDSLKTPAKSREEMLLDDGFSGYHPERNNKFVFSVE</sequence>
<dbReference type="InterPro" id="IPR002401">
    <property type="entry name" value="Cyt_P450_E_grp-I"/>
</dbReference>
<evidence type="ECO:0000256" key="7">
    <source>
        <dbReference type="ARBA" id="ARBA00022989"/>
    </source>
</evidence>
<accession>A0A3D8R9K1</accession>
<evidence type="ECO:0000256" key="2">
    <source>
        <dbReference type="ARBA" id="ARBA00004167"/>
    </source>
</evidence>
<organism evidence="15 16">
    <name type="scientific">Aspergillus mulundensis</name>
    <dbReference type="NCBI Taxonomy" id="1810919"/>
    <lineage>
        <taxon>Eukaryota</taxon>
        <taxon>Fungi</taxon>
        <taxon>Dikarya</taxon>
        <taxon>Ascomycota</taxon>
        <taxon>Pezizomycotina</taxon>
        <taxon>Eurotiomycetes</taxon>
        <taxon>Eurotiomycetidae</taxon>
        <taxon>Eurotiales</taxon>
        <taxon>Aspergillaceae</taxon>
        <taxon>Aspergillus</taxon>
        <taxon>Aspergillus subgen. Nidulantes</taxon>
    </lineage>
</organism>
<reference evidence="15 16" key="1">
    <citation type="journal article" date="2018" name="IMA Fungus">
        <title>IMA Genome-F 9: Draft genome sequence of Annulohypoxylon stygium, Aspergillus mulundensis, Berkeleyomyces basicola (syn. Thielaviopsis basicola), Ceratocystis smalleyi, two Cercospora beticola strains, Coleophoma cylindrospora, Fusarium fracticaudum, Phialophora cf. hyalina, and Morchella septimelata.</title>
        <authorList>
            <person name="Wingfield B.D."/>
            <person name="Bills G.F."/>
            <person name="Dong Y."/>
            <person name="Huang W."/>
            <person name="Nel W.J."/>
            <person name="Swalarsk-Parry B.S."/>
            <person name="Vaghefi N."/>
            <person name="Wilken P.M."/>
            <person name="An Z."/>
            <person name="de Beer Z.W."/>
            <person name="De Vos L."/>
            <person name="Chen L."/>
            <person name="Duong T.A."/>
            <person name="Gao Y."/>
            <person name="Hammerbacher A."/>
            <person name="Kikkert J.R."/>
            <person name="Li Y."/>
            <person name="Li H."/>
            <person name="Li K."/>
            <person name="Li Q."/>
            <person name="Liu X."/>
            <person name="Ma X."/>
            <person name="Naidoo K."/>
            <person name="Pethybridge S.J."/>
            <person name="Sun J."/>
            <person name="Steenkamp E.T."/>
            <person name="van der Nest M.A."/>
            <person name="van Wyk S."/>
            <person name="Wingfield M.J."/>
            <person name="Xiong C."/>
            <person name="Yue Q."/>
            <person name="Zhang X."/>
        </authorList>
    </citation>
    <scope>NUCLEOTIDE SEQUENCE [LARGE SCALE GENOMIC DNA]</scope>
    <source>
        <strain evidence="15 16">DSM 5745</strain>
    </source>
</reference>
<dbReference type="GO" id="GO:0016705">
    <property type="term" value="F:oxidoreductase activity, acting on paired donors, with incorporation or reduction of molecular oxygen"/>
    <property type="evidence" value="ECO:0007669"/>
    <property type="project" value="InterPro"/>
</dbReference>
<dbReference type="InterPro" id="IPR050121">
    <property type="entry name" value="Cytochrome_P450_monoxygenase"/>
</dbReference>
<dbReference type="InterPro" id="IPR017972">
    <property type="entry name" value="Cyt_P450_CS"/>
</dbReference>
<dbReference type="OrthoDB" id="3945418at2759"/>
<evidence type="ECO:0000256" key="14">
    <source>
        <dbReference type="SAM" id="Phobius"/>
    </source>
</evidence>
<feature type="binding site" description="axial binding residue" evidence="12">
    <location>
        <position position="447"/>
    </location>
    <ligand>
        <name>heme</name>
        <dbReference type="ChEBI" id="CHEBI:30413"/>
    </ligand>
    <ligandPart>
        <name>Fe</name>
        <dbReference type="ChEBI" id="CHEBI:18248"/>
    </ligandPart>
</feature>
<keyword evidence="16" id="KW-1185">Reference proteome</keyword>
<dbReference type="GO" id="GO:0020037">
    <property type="term" value="F:heme binding"/>
    <property type="evidence" value="ECO:0007669"/>
    <property type="project" value="InterPro"/>
</dbReference>
<dbReference type="Pfam" id="PF00067">
    <property type="entry name" value="p450"/>
    <property type="match status" value="1"/>
</dbReference>